<dbReference type="SUPFAM" id="SSF56601">
    <property type="entry name" value="beta-lactamase/transpeptidase-like"/>
    <property type="match status" value="1"/>
</dbReference>
<dbReference type="PANTHER" id="PTHR46825">
    <property type="entry name" value="D-ALANYL-D-ALANINE-CARBOXYPEPTIDASE/ENDOPEPTIDASE AMPH"/>
    <property type="match status" value="1"/>
</dbReference>
<evidence type="ECO:0000259" key="2">
    <source>
        <dbReference type="Pfam" id="PF00144"/>
    </source>
</evidence>
<dbReference type="RefSeq" id="WP_135529212.1">
    <property type="nucleotide sequence ID" value="NZ_SRKZ01000001.1"/>
</dbReference>
<proteinExistence type="predicted"/>
<dbReference type="Proteomes" id="UP000298284">
    <property type="component" value="Unassembled WGS sequence"/>
</dbReference>
<protein>
    <submittedName>
        <fullName evidence="3">Class A beta-lactamase-related serine hydrolase</fullName>
    </submittedName>
</protein>
<gene>
    <name evidence="3" type="ORF">EU557_04565</name>
</gene>
<dbReference type="Gene3D" id="3.40.710.10">
    <property type="entry name" value="DD-peptidase/beta-lactamase superfamily"/>
    <property type="match status" value="1"/>
</dbReference>
<evidence type="ECO:0000313" key="3">
    <source>
        <dbReference type="EMBL" id="TGD83058.1"/>
    </source>
</evidence>
<sequence>MRLALITFLIWLLGASSGLAQQGVQQRLAAYMQGQHDINHFAGVVLVTRHDSVLLHQAYGLADYEWAVPNTPDTKFALASITKSFTAVAMLQLAERGQLQLTDKLDKFFPRFPNGHAITLHQLLTHTSGLALDFESQYLDHTAVSRDSALAFIQRLPVQFPPGTRVGYSNVGYYLLGQIIEKASGITYGEYLQRNILDVAGMTSTGLNSNTTLVPRLARLYYREGGAFVKNPYINWDLNLGHDGLYSTAGDLAKLTQALQGTALLSESSKALMVTQHNKQFPGNGFIDRYGYGVFVNPYYNQGHYLLTHSGGFFGAMTTWDRYPNDGILVIVLSNNEAESHWISYGLAAILFGKPVEVPYSHQPITLAPASVLPYAGQYGAVTILHANGQLYLQDMKTPLVAESPRKFFRQDNPDRTVEFLTTSKGRVYALVLTKGGVKETMLKQKTARQSERNQGAL</sequence>
<evidence type="ECO:0000313" key="4">
    <source>
        <dbReference type="Proteomes" id="UP000298284"/>
    </source>
</evidence>
<dbReference type="EMBL" id="SRKZ01000001">
    <property type="protein sequence ID" value="TGD83058.1"/>
    <property type="molecule type" value="Genomic_DNA"/>
</dbReference>
<feature type="signal peptide" evidence="1">
    <location>
        <begin position="1"/>
        <end position="20"/>
    </location>
</feature>
<feature type="chain" id="PRO_5021306116" evidence="1">
    <location>
        <begin position="21"/>
        <end position="458"/>
    </location>
</feature>
<reference evidence="3 4" key="1">
    <citation type="submission" date="2019-04" db="EMBL/GenBank/DDBJ databases">
        <authorList>
            <person name="Feng G."/>
            <person name="Zhang J."/>
            <person name="Zhu H."/>
        </authorList>
    </citation>
    <scope>NUCLEOTIDE SEQUENCE [LARGE SCALE GENOMIC DNA]</scope>
    <source>
        <strain evidence="3 4">JCM 19491</strain>
    </source>
</reference>
<name>A0A4Z0MUS6_9BACT</name>
<dbReference type="PANTHER" id="PTHR46825:SF9">
    <property type="entry name" value="BETA-LACTAMASE-RELATED DOMAIN-CONTAINING PROTEIN"/>
    <property type="match status" value="1"/>
</dbReference>
<dbReference type="Pfam" id="PF00144">
    <property type="entry name" value="Beta-lactamase"/>
    <property type="match status" value="1"/>
</dbReference>
<keyword evidence="1" id="KW-0732">Signal</keyword>
<organism evidence="3 4">
    <name type="scientific">Hymenobacter wooponensis</name>
    <dbReference type="NCBI Taxonomy" id="1525360"/>
    <lineage>
        <taxon>Bacteria</taxon>
        <taxon>Pseudomonadati</taxon>
        <taxon>Bacteroidota</taxon>
        <taxon>Cytophagia</taxon>
        <taxon>Cytophagales</taxon>
        <taxon>Hymenobacteraceae</taxon>
        <taxon>Hymenobacter</taxon>
    </lineage>
</organism>
<accession>A0A4Z0MUS6</accession>
<feature type="domain" description="Beta-lactamase-related" evidence="2">
    <location>
        <begin position="33"/>
        <end position="337"/>
    </location>
</feature>
<evidence type="ECO:0000256" key="1">
    <source>
        <dbReference type="SAM" id="SignalP"/>
    </source>
</evidence>
<dbReference type="InterPro" id="IPR050491">
    <property type="entry name" value="AmpC-like"/>
</dbReference>
<keyword evidence="4" id="KW-1185">Reference proteome</keyword>
<keyword evidence="3" id="KW-0378">Hydrolase</keyword>
<dbReference type="InterPro" id="IPR001466">
    <property type="entry name" value="Beta-lactam-related"/>
</dbReference>
<dbReference type="AlphaFoldDB" id="A0A4Z0MUS6"/>
<dbReference type="GO" id="GO:0016787">
    <property type="term" value="F:hydrolase activity"/>
    <property type="evidence" value="ECO:0007669"/>
    <property type="project" value="UniProtKB-KW"/>
</dbReference>
<dbReference type="OrthoDB" id="9793489at2"/>
<comment type="caution">
    <text evidence="3">The sequence shown here is derived from an EMBL/GenBank/DDBJ whole genome shotgun (WGS) entry which is preliminary data.</text>
</comment>
<dbReference type="InterPro" id="IPR012338">
    <property type="entry name" value="Beta-lactam/transpept-like"/>
</dbReference>